<keyword evidence="3" id="KW-1185">Reference proteome</keyword>
<proteinExistence type="predicted"/>
<evidence type="ECO:0000256" key="1">
    <source>
        <dbReference type="SAM" id="Phobius"/>
    </source>
</evidence>
<dbReference type="EMBL" id="CP003929">
    <property type="protein sequence ID" value="AGB36972.1"/>
    <property type="molecule type" value="Genomic_DNA"/>
</dbReference>
<protein>
    <submittedName>
        <fullName evidence="2">Uncharacterized protein</fullName>
    </submittedName>
</protein>
<reference evidence="2 3" key="1">
    <citation type="submission" date="2012-11" db="EMBL/GenBank/DDBJ databases">
        <title>FINISHED of Natronococcus occultus SP4, DSM 3396.</title>
        <authorList>
            <consortium name="DOE Joint Genome Institute"/>
            <person name="Eisen J."/>
            <person name="Huntemann M."/>
            <person name="Wei C.-L."/>
            <person name="Han J."/>
            <person name="Detter J.C."/>
            <person name="Han C."/>
            <person name="Tapia R."/>
            <person name="Chen A."/>
            <person name="Kyrpides N."/>
            <person name="Mavromatis K."/>
            <person name="Markowitz V."/>
            <person name="Szeto E."/>
            <person name="Ivanova N."/>
            <person name="Mikhailova N."/>
            <person name="Ovchinnikova G."/>
            <person name="Pagani I."/>
            <person name="Pati A."/>
            <person name="Goodwin L."/>
            <person name="Nordberg H.P."/>
            <person name="Cantor M.N."/>
            <person name="Hua S.X."/>
            <person name="Woyke T."/>
            <person name="Eisen J."/>
            <person name="Klenk H.-P."/>
            <person name="Klenk H.-P."/>
        </authorList>
    </citation>
    <scope>NUCLEOTIDE SEQUENCE [LARGE SCALE GENOMIC DNA]</scope>
    <source>
        <strain evidence="2 3">SP4</strain>
    </source>
</reference>
<evidence type="ECO:0000313" key="3">
    <source>
        <dbReference type="Proteomes" id="UP000010878"/>
    </source>
</evidence>
<gene>
    <name evidence="2" type="ORF">Natoc_1134</name>
</gene>
<dbReference type="KEGG" id="nou:Natoc_1134"/>
<dbReference type="Proteomes" id="UP000010878">
    <property type="component" value="Chromosome"/>
</dbReference>
<dbReference type="HOGENOM" id="CLU_3408362_0_0_2"/>
<keyword evidence="1" id="KW-0472">Membrane</keyword>
<accession>L0JVB8</accession>
<evidence type="ECO:0000313" key="2">
    <source>
        <dbReference type="EMBL" id="AGB36972.1"/>
    </source>
</evidence>
<feature type="transmembrane region" description="Helical" evidence="1">
    <location>
        <begin position="7"/>
        <end position="26"/>
    </location>
</feature>
<organism evidence="2 3">
    <name type="scientific">Natronococcus occultus SP4</name>
    <dbReference type="NCBI Taxonomy" id="694430"/>
    <lineage>
        <taxon>Archaea</taxon>
        <taxon>Methanobacteriati</taxon>
        <taxon>Methanobacteriota</taxon>
        <taxon>Stenosarchaea group</taxon>
        <taxon>Halobacteria</taxon>
        <taxon>Halobacteriales</taxon>
        <taxon>Natrialbaceae</taxon>
        <taxon>Natronococcus</taxon>
    </lineage>
</organism>
<keyword evidence="1" id="KW-0812">Transmembrane</keyword>
<dbReference type="AlphaFoldDB" id="L0JVB8"/>
<name>L0JVB8_9EURY</name>
<keyword evidence="1" id="KW-1133">Transmembrane helix</keyword>
<sequence>MDDSRKGLIAGLLGILGSVLTILWGSGII</sequence>